<name>A0A7S3FUZ8_9SPIT</name>
<gene>
    <name evidence="1" type="ORF">SRAS04492_LOCUS4230</name>
</gene>
<sequence>MACETESADEIILSPTNVMANAVIEINLKIERLRYESLLFVANLMYTTSRPELIQKVINQNFYLMVNEAVTQYPDYPSFNLILIEVFDNIFKRLPQEIRNFSNQHGHSLFEQLQFSNSNTVLSRLEEFFDLHFETCDQEEAI</sequence>
<organism evidence="1">
    <name type="scientific">Strombidium rassoulzadegani</name>
    <dbReference type="NCBI Taxonomy" id="1082188"/>
    <lineage>
        <taxon>Eukaryota</taxon>
        <taxon>Sar</taxon>
        <taxon>Alveolata</taxon>
        <taxon>Ciliophora</taxon>
        <taxon>Intramacronucleata</taxon>
        <taxon>Spirotrichea</taxon>
        <taxon>Oligotrichia</taxon>
        <taxon>Strombidiidae</taxon>
        <taxon>Strombidium</taxon>
    </lineage>
</organism>
<evidence type="ECO:0000313" key="1">
    <source>
        <dbReference type="EMBL" id="CAE0232432.1"/>
    </source>
</evidence>
<reference evidence="1" key="1">
    <citation type="submission" date="2021-01" db="EMBL/GenBank/DDBJ databases">
        <authorList>
            <person name="Corre E."/>
            <person name="Pelletier E."/>
            <person name="Niang G."/>
            <person name="Scheremetjew M."/>
            <person name="Finn R."/>
            <person name="Kale V."/>
            <person name="Holt S."/>
            <person name="Cochrane G."/>
            <person name="Meng A."/>
            <person name="Brown T."/>
            <person name="Cohen L."/>
        </authorList>
    </citation>
    <scope>NUCLEOTIDE SEQUENCE</scope>
    <source>
        <strain evidence="1">Ras09</strain>
    </source>
</reference>
<proteinExistence type="predicted"/>
<dbReference type="EMBL" id="HBIA01008343">
    <property type="protein sequence ID" value="CAE0232432.1"/>
    <property type="molecule type" value="Transcribed_RNA"/>
</dbReference>
<accession>A0A7S3FUZ8</accession>
<dbReference type="AlphaFoldDB" id="A0A7S3FUZ8"/>
<protein>
    <submittedName>
        <fullName evidence="1">Uncharacterized protein</fullName>
    </submittedName>
</protein>